<dbReference type="Gene3D" id="2.60.120.10">
    <property type="entry name" value="Jelly Rolls"/>
    <property type="match status" value="1"/>
</dbReference>
<dbReference type="InterPro" id="IPR014710">
    <property type="entry name" value="RmlC-like_jellyroll"/>
</dbReference>
<dbReference type="EMBL" id="AP011529">
    <property type="protein sequence ID" value="BAI80325.1"/>
    <property type="molecule type" value="Genomic_DNA"/>
</dbReference>
<organism evidence="2 3">
    <name type="scientific">Deferribacter desulfuricans (strain DSM 14783 / JCM 11476 / NBRC 101012 / SSM1)</name>
    <dbReference type="NCBI Taxonomy" id="639282"/>
    <lineage>
        <taxon>Bacteria</taxon>
        <taxon>Pseudomonadati</taxon>
        <taxon>Deferribacterota</taxon>
        <taxon>Deferribacteres</taxon>
        <taxon>Deferribacterales</taxon>
        <taxon>Deferribacteraceae</taxon>
        <taxon>Deferribacter</taxon>
    </lineage>
</organism>
<dbReference type="InterPro" id="IPR050503">
    <property type="entry name" value="cAMP-dep_PK_reg_su-like"/>
</dbReference>
<dbReference type="AlphaFoldDB" id="D3PCK2"/>
<dbReference type="RefSeq" id="WP_013007573.1">
    <property type="nucleotide sequence ID" value="NC_013939.1"/>
</dbReference>
<dbReference type="STRING" id="639282.DEFDS_0849"/>
<dbReference type="OrthoDB" id="3525895at2"/>
<dbReference type="GO" id="GO:0030552">
    <property type="term" value="F:cAMP binding"/>
    <property type="evidence" value="ECO:0007669"/>
    <property type="project" value="TreeGrafter"/>
</dbReference>
<dbReference type="Pfam" id="PF00027">
    <property type="entry name" value="cNMP_binding"/>
    <property type="match status" value="1"/>
</dbReference>
<dbReference type="SUPFAM" id="SSF51206">
    <property type="entry name" value="cAMP-binding domain-like"/>
    <property type="match status" value="1"/>
</dbReference>
<dbReference type="PROSITE" id="PS50042">
    <property type="entry name" value="CNMP_BINDING_3"/>
    <property type="match status" value="1"/>
</dbReference>
<dbReference type="CDD" id="cd00038">
    <property type="entry name" value="CAP_ED"/>
    <property type="match status" value="1"/>
</dbReference>
<dbReference type="InterPro" id="IPR000595">
    <property type="entry name" value="cNMP-bd_dom"/>
</dbReference>
<dbReference type="PANTHER" id="PTHR11635">
    <property type="entry name" value="CAMP-DEPENDENT PROTEIN KINASE REGULATORY CHAIN"/>
    <property type="match status" value="1"/>
</dbReference>
<dbReference type="eggNOG" id="COG0664">
    <property type="taxonomic scope" value="Bacteria"/>
</dbReference>
<dbReference type="PROSITE" id="PS00889">
    <property type="entry name" value="CNMP_BINDING_2"/>
    <property type="match status" value="1"/>
</dbReference>
<dbReference type="GO" id="GO:0005829">
    <property type="term" value="C:cytosol"/>
    <property type="evidence" value="ECO:0007669"/>
    <property type="project" value="TreeGrafter"/>
</dbReference>
<evidence type="ECO:0000313" key="3">
    <source>
        <dbReference type="Proteomes" id="UP000001520"/>
    </source>
</evidence>
<keyword evidence="3" id="KW-1185">Reference proteome</keyword>
<name>D3PCK2_DEFDS</name>
<evidence type="ECO:0000259" key="1">
    <source>
        <dbReference type="PROSITE" id="PS50042"/>
    </source>
</evidence>
<dbReference type="KEGG" id="ddf:DEFDS_0849"/>
<dbReference type="Proteomes" id="UP000001520">
    <property type="component" value="Chromosome"/>
</dbReference>
<feature type="domain" description="Cyclic nucleotide-binding" evidence="1">
    <location>
        <begin position="19"/>
        <end position="126"/>
    </location>
</feature>
<proteinExistence type="predicted"/>
<accession>D3PCK2</accession>
<dbReference type="GO" id="GO:0004862">
    <property type="term" value="F:cAMP-dependent protein kinase inhibitor activity"/>
    <property type="evidence" value="ECO:0007669"/>
    <property type="project" value="TreeGrafter"/>
</dbReference>
<dbReference type="GO" id="GO:0034236">
    <property type="term" value="F:protein kinase A catalytic subunit binding"/>
    <property type="evidence" value="ECO:0007669"/>
    <property type="project" value="TreeGrafter"/>
</dbReference>
<dbReference type="HOGENOM" id="CLU_1228260_0_0_0"/>
<protein>
    <recommendedName>
        <fullName evidence="1">Cyclic nucleotide-binding domain-containing protein</fullName>
    </recommendedName>
</protein>
<dbReference type="GO" id="GO:0005952">
    <property type="term" value="C:cAMP-dependent protein kinase complex"/>
    <property type="evidence" value="ECO:0007669"/>
    <property type="project" value="InterPro"/>
</dbReference>
<reference evidence="2 3" key="1">
    <citation type="journal article" date="2010" name="DNA Res.">
        <title>Bacterial lifestyle in a deep-sea hydrothermal vent chimney revealed by the genome sequence of the thermophilic bacterium Deferribacter desulfuricans SSM1.</title>
        <authorList>
            <person name="Takaki Y."/>
            <person name="Shimamura S."/>
            <person name="Nakagawa S."/>
            <person name="Fukuhara Y."/>
            <person name="Horikawa H."/>
            <person name="Ankai A."/>
            <person name="Harada T."/>
            <person name="Hosoyama A."/>
            <person name="Oguchi A."/>
            <person name="Fukui S."/>
            <person name="Fujita N."/>
            <person name="Takami H."/>
            <person name="Takai K."/>
        </authorList>
    </citation>
    <scope>NUCLEOTIDE SEQUENCE [LARGE SCALE GENOMIC DNA]</scope>
    <source>
        <strain evidence="3">DSM 14783 / JCM 11476 / NBRC 101012 / SSM1</strain>
    </source>
</reference>
<dbReference type="SMART" id="SM00100">
    <property type="entry name" value="cNMP"/>
    <property type="match status" value="1"/>
</dbReference>
<dbReference type="InterPro" id="IPR018488">
    <property type="entry name" value="cNMP-bd_CS"/>
</dbReference>
<evidence type="ECO:0000313" key="2">
    <source>
        <dbReference type="EMBL" id="BAI80325.1"/>
    </source>
</evidence>
<dbReference type="PANTHER" id="PTHR11635:SF152">
    <property type="entry name" value="CAMP-DEPENDENT PROTEIN KINASE TYPE I REGULATORY SUBUNIT-RELATED"/>
    <property type="match status" value="1"/>
</dbReference>
<dbReference type="InterPro" id="IPR018490">
    <property type="entry name" value="cNMP-bd_dom_sf"/>
</dbReference>
<gene>
    <name evidence="2" type="ordered locus">DEFDS_0849</name>
</gene>
<sequence>MNNLISSFKLQEKHIEIFRKYGKEHTVKSGEFLFYEGDDANTAYLLIDGELDVLIKDSKNSLRLINKLKPTTLFGEMGLFTTGKRTASVRATKDTKLIQIDYKTFLTISAKIPSISLNMLQELSSRLKDCNERLIKSIDYKTKAKTLIYIYKTFKESAKIEFEQDLEDILTKIQIDKSEFLKTLFLLEKMKVIYSLDLVDKNKIKFNINKNLIDKYFYKILLGDI</sequence>